<dbReference type="Pfam" id="PF14498">
    <property type="entry name" value="Glyco_hyd_65N_2"/>
    <property type="match status" value="1"/>
</dbReference>
<dbReference type="Gene3D" id="2.70.98.50">
    <property type="entry name" value="putative glycoside hydrolase family protein from bacillus halodurans"/>
    <property type="match status" value="1"/>
</dbReference>
<keyword evidence="3" id="KW-0378">Hydrolase</keyword>
<dbReference type="EMBL" id="OKRB01000120">
    <property type="protein sequence ID" value="SPE27816.1"/>
    <property type="molecule type" value="Genomic_DNA"/>
</dbReference>
<dbReference type="GO" id="GO:0005975">
    <property type="term" value="P:carbohydrate metabolic process"/>
    <property type="evidence" value="ECO:0007669"/>
    <property type="project" value="InterPro"/>
</dbReference>
<gene>
    <name evidence="3" type="ORF">SBA5_600058</name>
</gene>
<dbReference type="InterPro" id="IPR013780">
    <property type="entry name" value="Glyco_hydro_b"/>
</dbReference>
<dbReference type="PANTHER" id="PTHR31084">
    <property type="entry name" value="ALPHA-L-FUCOSIDASE 2"/>
    <property type="match status" value="1"/>
</dbReference>
<accession>A0A2N9LX77</accession>
<protein>
    <submittedName>
        <fullName evidence="3">Putative Alpha-L-fucosidase</fullName>
        <ecNumber evidence="3">3.2.1.51</ecNumber>
    </submittedName>
</protein>
<keyword evidence="3" id="KW-0326">Glycosidase</keyword>
<dbReference type="SUPFAM" id="SSF48208">
    <property type="entry name" value="Six-hairpin glycosidases"/>
    <property type="match status" value="1"/>
</dbReference>
<sequence length="898" mass="100731">MKRRDFLKKSTFVAGLATSPNLIVPLVAETSETQKPFQPQRPRGAASAEIRSTGFLRRELAERDLPKPPAFAASYLSTSTETSPMPLAERLRRNIVPRTGFCSIQPGRTTSEGVTSGNGPMYIEVASDPYSEQILFHHESLLMPWKRPFEAPRVADILPQVRQMVLDGKYRESAEFAFKVMNQGPIKMNTFAHLTIPAFMMRLDSPRTPWARNYLRTVDFESSEVRVYWTDERGDWVRQTFTSRPDNVVVQWLTAPKGQALNIRIVVNRGGERIGTGSGSTGVPPGQTLARASSGSGISEVQQDFTEQRLIYKCRLDPSTDNSGYAGVVRVIRNGGAARMDHDVLVIENASSVMLLTRIEWSADYSEDKVEALRQAVEQLPTDYAAMLERHRKVQSEMFNRVTVDFGGASQYGLATEELLDDQRSRPDYSPALLEKIFQMGRYWFIYTSGKYPSMVAEVNANINLQIAPGPQGDLREGMNAYFDWMESIVPDCRVNARNIFGCRGVSYPLLPDKGVGVSYHYAVAGPNGEIWPHPYWISAGGWCYRPFWDHYLTTGDFDFLRQRIVSGLKELALFYEDFLTLTDKNGNFMFIPSFSPENWPGNTNPPGPLVLNATMDISVCREVLNDLIYACEVLGSDADSIPKWKAMLAKIPPYMLEPDGTLKEWAWPTLEEHYPHRHISHLYGAWPGDDIDPDRTPKLARAAMLADRKRVPERLAAHGRCHRALVGARLKDCFMVDTELRQLIEQGYVAATLRCSHDPWALPMPDAQGGIPTIIMEMLLYSRPGVIEVLPALPQDLVKGSINGMLARSFARIDKLAWDMEARTVQLTVTSFRKQDVTLIARYGIESITAPTGVLAAPLQPGEANTDVHLPKNKPVTFHLRLGHHLPIDWVDQVASA</sequence>
<dbReference type="Pfam" id="PF22124">
    <property type="entry name" value="Glyco_hydro_95_cat"/>
    <property type="match status" value="1"/>
</dbReference>
<evidence type="ECO:0000259" key="1">
    <source>
        <dbReference type="Pfam" id="PF14498"/>
    </source>
</evidence>
<dbReference type="EC" id="3.2.1.51" evidence="3"/>
<evidence type="ECO:0000313" key="3">
    <source>
        <dbReference type="EMBL" id="SPE27816.1"/>
    </source>
</evidence>
<dbReference type="AlphaFoldDB" id="A0A2N9LX77"/>
<dbReference type="GO" id="GO:0004560">
    <property type="term" value="F:alpha-L-fucosidase activity"/>
    <property type="evidence" value="ECO:0007669"/>
    <property type="project" value="UniProtKB-EC"/>
</dbReference>
<name>A0A2N9LX77_9BACT</name>
<organism evidence="3 4">
    <name type="scientific">Candidatus Sulfuritelmatomonas gaucii</name>
    <dbReference type="NCBI Taxonomy" id="2043161"/>
    <lineage>
        <taxon>Bacteria</taxon>
        <taxon>Pseudomonadati</taxon>
        <taxon>Acidobacteriota</taxon>
        <taxon>Terriglobia</taxon>
        <taxon>Terriglobales</taxon>
        <taxon>Acidobacteriaceae</taxon>
        <taxon>Candidatus Sulfuritelmatomonas</taxon>
    </lineage>
</organism>
<feature type="domain" description="Glycosyl hydrolase family 95 catalytic" evidence="2">
    <location>
        <begin position="384"/>
        <end position="780"/>
    </location>
</feature>
<dbReference type="OrthoDB" id="9802600at2"/>
<evidence type="ECO:0000259" key="2">
    <source>
        <dbReference type="Pfam" id="PF22124"/>
    </source>
</evidence>
<evidence type="ECO:0000313" key="4">
    <source>
        <dbReference type="Proteomes" id="UP000239735"/>
    </source>
</evidence>
<dbReference type="InterPro" id="IPR012341">
    <property type="entry name" value="6hp_glycosidase-like_sf"/>
</dbReference>
<dbReference type="Proteomes" id="UP000239735">
    <property type="component" value="Unassembled WGS sequence"/>
</dbReference>
<dbReference type="InterPro" id="IPR027414">
    <property type="entry name" value="GH95_N_dom"/>
</dbReference>
<dbReference type="InterPro" id="IPR054363">
    <property type="entry name" value="GH95_cat"/>
</dbReference>
<dbReference type="InterPro" id="IPR008928">
    <property type="entry name" value="6-hairpin_glycosidase_sf"/>
</dbReference>
<dbReference type="Gene3D" id="1.50.10.10">
    <property type="match status" value="1"/>
</dbReference>
<feature type="domain" description="Glycosyl hydrolase family 95 N-terminal" evidence="1">
    <location>
        <begin position="105"/>
        <end position="359"/>
    </location>
</feature>
<reference evidence="4" key="1">
    <citation type="submission" date="2018-02" db="EMBL/GenBank/DDBJ databases">
        <authorList>
            <person name="Hausmann B."/>
        </authorList>
    </citation>
    <scope>NUCLEOTIDE SEQUENCE [LARGE SCALE GENOMIC DNA]</scope>
    <source>
        <strain evidence="4">Peat soil MAG SbA5</strain>
    </source>
</reference>
<dbReference type="PANTHER" id="PTHR31084:SF0">
    <property type="entry name" value="ALPHA-L-FUCOSIDASE 2"/>
    <property type="match status" value="1"/>
</dbReference>
<proteinExistence type="predicted"/>
<dbReference type="Gene3D" id="2.60.40.1180">
    <property type="entry name" value="Golgi alpha-mannosidase II"/>
    <property type="match status" value="1"/>
</dbReference>